<sequence length="371" mass="42381">MKEVTLERLNEAIENFAFEGKMTECRPYGSGHINDTYLLSYEIGVMGRIKVILQRMNGEVFEKPEELMENIVNVTSYLKERITENGGDPERETLNVIPTKDGSSYYKDSEGNCWRSYKFITGATSYDKVEKPADFYESAVAFGNFQRLLADFPAETLHETIKGFHDTKARFAVFEKAVEEDVMGRAASVQKEIAFVRSREKGIANYFSELLEKGELPLRVTHNDTKLNNIMIDDKTGKGICVIDLDTVMPGLAMNDFGDSIRFGASTAAEDERDLSLVSCSMELFDIYARGYIEGCGGKLTEREILELPMGAKTMTYECGMRFLTDYLQGDTYFKIHREGHNLDRCRTQFKLVEDMEQKWHTMQSIVKKYM</sequence>
<dbReference type="Gene3D" id="3.90.1200.10">
    <property type="match status" value="1"/>
</dbReference>
<feature type="domain" description="Aminoglycoside phosphotransferase" evidence="1">
    <location>
        <begin position="25"/>
        <end position="264"/>
    </location>
</feature>
<protein>
    <submittedName>
        <fullName evidence="2">Mucin desulfatase</fullName>
    </submittedName>
</protein>
<gene>
    <name evidence="2" type="primary">nahK</name>
    <name evidence="2" type="ORF">Lac1_28030</name>
</gene>
<dbReference type="PANTHER" id="PTHR21064">
    <property type="entry name" value="AMINOGLYCOSIDE PHOSPHOTRANSFERASE DOMAIN-CONTAINING PROTEIN-RELATED"/>
    <property type="match status" value="1"/>
</dbReference>
<evidence type="ECO:0000259" key="1">
    <source>
        <dbReference type="Pfam" id="PF01636"/>
    </source>
</evidence>
<dbReference type="EMBL" id="AP027742">
    <property type="protein sequence ID" value="BDZ78620.1"/>
    <property type="molecule type" value="Genomic_DNA"/>
</dbReference>
<dbReference type="InterPro" id="IPR011009">
    <property type="entry name" value="Kinase-like_dom_sf"/>
</dbReference>
<dbReference type="SUPFAM" id="SSF56112">
    <property type="entry name" value="Protein kinase-like (PK-like)"/>
    <property type="match status" value="1"/>
</dbReference>
<dbReference type="InterPro" id="IPR002575">
    <property type="entry name" value="Aminoglycoside_PTrfase"/>
</dbReference>
<dbReference type="Pfam" id="PF01636">
    <property type="entry name" value="APH"/>
    <property type="match status" value="1"/>
</dbReference>
<organism evidence="2 3">
    <name type="scientific">Claveliimonas bilis</name>
    <dbReference type="NCBI Taxonomy" id="3028070"/>
    <lineage>
        <taxon>Bacteria</taxon>
        <taxon>Bacillati</taxon>
        <taxon>Bacillota</taxon>
        <taxon>Clostridia</taxon>
        <taxon>Lachnospirales</taxon>
        <taxon>Lachnospiraceae</taxon>
        <taxon>Claveliimonas</taxon>
    </lineage>
</organism>
<accession>A0ABN6Z0I1</accession>
<proteinExistence type="predicted"/>
<dbReference type="InterPro" id="IPR050249">
    <property type="entry name" value="Pseudomonas-type_ThrB"/>
</dbReference>
<keyword evidence="3" id="KW-1185">Reference proteome</keyword>
<dbReference type="RefSeq" id="WP_316265679.1">
    <property type="nucleotide sequence ID" value="NZ_AP027742.1"/>
</dbReference>
<name>A0ABN6Z0I1_9FIRM</name>
<dbReference type="Proteomes" id="UP001305815">
    <property type="component" value="Chromosome"/>
</dbReference>
<reference evidence="3" key="1">
    <citation type="journal article" date="2023" name="Int. J. Syst. Evol. Microbiol.">
        <title>Claveliimonas bilis gen. nov., sp. nov., deoxycholic acid-producing bacteria isolated from human faeces, and reclassification of Sellimonas monacensis Zenner et al. 2021 as Claveliimonas monacensis comb. nov.</title>
        <authorList>
            <person name="Hisatomi A."/>
            <person name="Kastawa N.W.E.P.G."/>
            <person name="Song I."/>
            <person name="Ohkuma M."/>
            <person name="Fukiya S."/>
            <person name="Sakamoto M."/>
        </authorList>
    </citation>
    <scope>NUCLEOTIDE SEQUENCE [LARGE SCALE GENOMIC DNA]</scope>
    <source>
        <strain evidence="3">12BBH14</strain>
    </source>
</reference>
<evidence type="ECO:0000313" key="2">
    <source>
        <dbReference type="EMBL" id="BDZ78620.1"/>
    </source>
</evidence>
<evidence type="ECO:0000313" key="3">
    <source>
        <dbReference type="Proteomes" id="UP001305815"/>
    </source>
</evidence>
<dbReference type="PANTHER" id="PTHR21064:SF5">
    <property type="entry name" value="SLR1880 PROTEIN"/>
    <property type="match status" value="1"/>
</dbReference>